<gene>
    <name evidence="2" type="ORF">DGD08_00465</name>
</gene>
<keyword evidence="2" id="KW-0808">Transferase</keyword>
<proteinExistence type="predicted"/>
<sequence length="222" mass="24754">MSDAVGRPPFHPVAATLHGRHVRLEPLGAQHAEGLLHAGTYPQLWAVTVQPPLDSPEAVQRYLADAIRQHDSGQEIPFAILEQASGLLIGSTRWMDIARAHHRVEIGSTWLTPRVQGTLMNTEAKYLQLVHLFEVLGAVRVQFKTDLRNTQSQRALEKLGAIREGVLRRHMVVRDGYVRDSVYYGITDLDWPGVKRRLEERLMAEQASSAASVPTGASSLFR</sequence>
<dbReference type="InterPro" id="IPR000182">
    <property type="entry name" value="GNAT_dom"/>
</dbReference>
<comment type="caution">
    <text evidence="2">The sequence shown here is derived from an EMBL/GenBank/DDBJ whole genome shotgun (WGS) entry which is preliminary data.</text>
</comment>
<dbReference type="PANTHER" id="PTHR43610">
    <property type="entry name" value="BLL6696 PROTEIN"/>
    <property type="match status" value="1"/>
</dbReference>
<protein>
    <submittedName>
        <fullName evidence="2">N-acetyltransferase</fullName>
    </submittedName>
</protein>
<feature type="domain" description="N-acetyltransferase" evidence="1">
    <location>
        <begin position="22"/>
        <end position="161"/>
    </location>
</feature>
<dbReference type="Gene3D" id="3.40.630.30">
    <property type="match status" value="1"/>
</dbReference>
<dbReference type="OMA" id="FGAPMQR"/>
<dbReference type="AlphaFoldDB" id="A0A3D4V4H4"/>
<reference evidence="2 3" key="1">
    <citation type="journal article" date="2018" name="Nat. Biotechnol.">
        <title>A standardized bacterial taxonomy based on genome phylogeny substantially revises the tree of life.</title>
        <authorList>
            <person name="Parks D.H."/>
            <person name="Chuvochina M."/>
            <person name="Waite D.W."/>
            <person name="Rinke C."/>
            <person name="Skarshewski A."/>
            <person name="Chaumeil P.A."/>
            <person name="Hugenholtz P."/>
        </authorList>
    </citation>
    <scope>NUCLEOTIDE SEQUENCE [LARGE SCALE GENOMIC DNA]</scope>
    <source>
        <strain evidence="2">UBA8844</strain>
    </source>
</reference>
<evidence type="ECO:0000259" key="1">
    <source>
        <dbReference type="Pfam" id="PF13302"/>
    </source>
</evidence>
<dbReference type="InterPro" id="IPR016181">
    <property type="entry name" value="Acyl_CoA_acyltransferase"/>
</dbReference>
<evidence type="ECO:0000313" key="2">
    <source>
        <dbReference type="EMBL" id="HCT55662.1"/>
    </source>
</evidence>
<dbReference type="EMBL" id="DPIY01000001">
    <property type="protein sequence ID" value="HCT55662.1"/>
    <property type="molecule type" value="Genomic_DNA"/>
</dbReference>
<dbReference type="SUPFAM" id="SSF55729">
    <property type="entry name" value="Acyl-CoA N-acyltransferases (Nat)"/>
    <property type="match status" value="1"/>
</dbReference>
<dbReference type="PANTHER" id="PTHR43610:SF1">
    <property type="entry name" value="N-ACETYLTRANSFERASE DOMAIN-CONTAINING PROTEIN"/>
    <property type="match status" value="1"/>
</dbReference>
<dbReference type="Proteomes" id="UP000264071">
    <property type="component" value="Unassembled WGS sequence"/>
</dbReference>
<dbReference type="GO" id="GO:0016747">
    <property type="term" value="F:acyltransferase activity, transferring groups other than amino-acyl groups"/>
    <property type="evidence" value="ECO:0007669"/>
    <property type="project" value="InterPro"/>
</dbReference>
<accession>A0A3D4V4H4</accession>
<evidence type="ECO:0000313" key="3">
    <source>
        <dbReference type="Proteomes" id="UP000264071"/>
    </source>
</evidence>
<organism evidence="2 3">
    <name type="scientific">Gemmatimonas aurantiaca</name>
    <dbReference type="NCBI Taxonomy" id="173480"/>
    <lineage>
        <taxon>Bacteria</taxon>
        <taxon>Pseudomonadati</taxon>
        <taxon>Gemmatimonadota</taxon>
        <taxon>Gemmatimonadia</taxon>
        <taxon>Gemmatimonadales</taxon>
        <taxon>Gemmatimonadaceae</taxon>
        <taxon>Gemmatimonas</taxon>
    </lineage>
</organism>
<dbReference type="Pfam" id="PF13302">
    <property type="entry name" value="Acetyltransf_3"/>
    <property type="match status" value="1"/>
</dbReference>
<name>A0A3D4V4H4_9BACT</name>